<proteinExistence type="predicted"/>
<evidence type="ECO:0000313" key="2">
    <source>
        <dbReference type="Proteomes" id="UP000316270"/>
    </source>
</evidence>
<gene>
    <name evidence="1" type="ORF">FKW77_001645</name>
</gene>
<evidence type="ECO:0000313" key="1">
    <source>
        <dbReference type="EMBL" id="QDS71991.1"/>
    </source>
</evidence>
<reference evidence="1 2" key="1">
    <citation type="submission" date="2019-07" db="EMBL/GenBank/DDBJ databases">
        <title>Finished genome of Venturia effusa.</title>
        <authorList>
            <person name="Young C.A."/>
            <person name="Cox M.P."/>
            <person name="Ganley A.R.D."/>
            <person name="David W.J."/>
        </authorList>
    </citation>
    <scope>NUCLEOTIDE SEQUENCE [LARGE SCALE GENOMIC DNA]</scope>
    <source>
        <strain evidence="2">albino</strain>
    </source>
</reference>
<protein>
    <submittedName>
        <fullName evidence="1">Uncharacterized protein</fullName>
    </submittedName>
</protein>
<sequence length="405" mass="45732">MLVQDLKQVHGSRAVAAIFMKGQSPRVPEELVIDVLKSILCQLTGKRYETESKPPTSEEKTEDLKKSICTAVQTFPRTFLVIDDLDSVGYRSVKLIEEVLDILQRHGLRTMITSRVARYPNLTWFCDAGGAHSIEVDCDLWFCSECYEQAERLEEKERENTLLDSFVTCTNCKEQSETERTCSENHKATTRLCRPYNYAQYDLDEIMGRAWEEEPSGFALWTIQHEHGLISRATSQDLWPNTEWPPLTPVGESLIADMKVVNDIMRHSEGNLSLAKLGLDNVCGANTLDSFRQIHDRLPRDVVSLFDSQVASVAGQAASVAKLGLSAIKLATRQRSGISMEDLQAMLDPLEWNNEVGPLDVQEILHASKGLLKESADGRFLEAYHDDLFPYATERYNEVLESLEI</sequence>
<dbReference type="AlphaFoldDB" id="A0A517L8N8"/>
<organism evidence="1 2">
    <name type="scientific">Venturia effusa</name>
    <dbReference type="NCBI Taxonomy" id="50376"/>
    <lineage>
        <taxon>Eukaryota</taxon>
        <taxon>Fungi</taxon>
        <taxon>Dikarya</taxon>
        <taxon>Ascomycota</taxon>
        <taxon>Pezizomycotina</taxon>
        <taxon>Dothideomycetes</taxon>
        <taxon>Pleosporomycetidae</taxon>
        <taxon>Venturiales</taxon>
        <taxon>Venturiaceae</taxon>
        <taxon>Venturia</taxon>
    </lineage>
</organism>
<keyword evidence="2" id="KW-1185">Reference proteome</keyword>
<dbReference type="InterPro" id="IPR027417">
    <property type="entry name" value="P-loop_NTPase"/>
</dbReference>
<name>A0A517L8N8_9PEZI</name>
<accession>A0A517L8N8</accession>
<dbReference type="EMBL" id="CP042191">
    <property type="protein sequence ID" value="QDS71991.1"/>
    <property type="molecule type" value="Genomic_DNA"/>
</dbReference>
<dbReference type="OrthoDB" id="3885310at2759"/>
<dbReference type="Gene3D" id="3.40.50.300">
    <property type="entry name" value="P-loop containing nucleotide triphosphate hydrolases"/>
    <property type="match status" value="1"/>
</dbReference>
<dbReference type="Proteomes" id="UP000316270">
    <property type="component" value="Chromosome 7"/>
</dbReference>